<dbReference type="AlphaFoldDB" id="A0A0F9SQC2"/>
<reference evidence="1" key="1">
    <citation type="journal article" date="2015" name="Nature">
        <title>Complex archaea that bridge the gap between prokaryotes and eukaryotes.</title>
        <authorList>
            <person name="Spang A."/>
            <person name="Saw J.H."/>
            <person name="Jorgensen S.L."/>
            <person name="Zaremba-Niedzwiedzka K."/>
            <person name="Martijn J."/>
            <person name="Lind A.E."/>
            <person name="van Eijk R."/>
            <person name="Schleper C."/>
            <person name="Guy L."/>
            <person name="Ettema T.J."/>
        </authorList>
    </citation>
    <scope>NUCLEOTIDE SEQUENCE</scope>
</reference>
<sequence length="93" mass="11057">MNDIAIKKRLSRAKEKARNDLAKNGYKIILSDNNIFCFLAVRKREIRMVKVVVGDITVEELRIVREFESPMICTKEIWYRSLHQKDFEIKEIT</sequence>
<proteinExistence type="predicted"/>
<gene>
    <name evidence="1" type="ORF">LCGC14_0489510</name>
</gene>
<comment type="caution">
    <text evidence="1">The sequence shown here is derived from an EMBL/GenBank/DDBJ whole genome shotgun (WGS) entry which is preliminary data.</text>
</comment>
<dbReference type="EMBL" id="LAZR01000547">
    <property type="protein sequence ID" value="KKN64682.1"/>
    <property type="molecule type" value="Genomic_DNA"/>
</dbReference>
<accession>A0A0F9SQC2</accession>
<protein>
    <submittedName>
        <fullName evidence="1">Uncharacterized protein</fullName>
    </submittedName>
</protein>
<organism evidence="1">
    <name type="scientific">marine sediment metagenome</name>
    <dbReference type="NCBI Taxonomy" id="412755"/>
    <lineage>
        <taxon>unclassified sequences</taxon>
        <taxon>metagenomes</taxon>
        <taxon>ecological metagenomes</taxon>
    </lineage>
</organism>
<evidence type="ECO:0000313" key="1">
    <source>
        <dbReference type="EMBL" id="KKN64682.1"/>
    </source>
</evidence>
<name>A0A0F9SQC2_9ZZZZ</name>